<evidence type="ECO:0000256" key="4">
    <source>
        <dbReference type="ARBA" id="ARBA00010662"/>
    </source>
</evidence>
<organism evidence="10 11">
    <name type="scientific">Notoacmeibacter marinus</name>
    <dbReference type="NCBI Taxonomy" id="1876515"/>
    <lineage>
        <taxon>Bacteria</taxon>
        <taxon>Pseudomonadati</taxon>
        <taxon>Pseudomonadota</taxon>
        <taxon>Alphaproteobacteria</taxon>
        <taxon>Hyphomicrobiales</taxon>
        <taxon>Notoacmeibacteraceae</taxon>
        <taxon>Notoacmeibacter</taxon>
    </lineage>
</organism>
<gene>
    <name evidence="7" type="primary">pgl</name>
    <name evidence="10" type="ORF">B7H23_01005</name>
</gene>
<reference evidence="11" key="1">
    <citation type="journal article" date="2017" name="Int. J. Syst. Evol. Microbiol.">
        <title>Notoacmeibacter marinus gen. nov., sp. nov., isolated from the gut of a limpet and proposal of Notoacmeibacteraceae fam. nov. in the order Rhizobiales of the class Alphaproteobacteria.</title>
        <authorList>
            <person name="Huang Z."/>
            <person name="Guo F."/>
            <person name="Lai Q."/>
        </authorList>
    </citation>
    <scope>NUCLEOTIDE SEQUENCE [LARGE SCALE GENOMIC DNA]</scope>
    <source>
        <strain evidence="11">XMTR2A4</strain>
    </source>
</reference>
<comment type="caution">
    <text evidence="10">The sequence shown here is derived from an EMBL/GenBank/DDBJ whole genome shotgun (WGS) entry which is preliminary data.</text>
</comment>
<dbReference type="CDD" id="cd01400">
    <property type="entry name" value="6PGL"/>
    <property type="match status" value="1"/>
</dbReference>
<evidence type="ECO:0000256" key="5">
    <source>
        <dbReference type="ARBA" id="ARBA00013198"/>
    </source>
</evidence>
<dbReference type="EMBL" id="NBYO01000001">
    <property type="protein sequence ID" value="OXT01585.1"/>
    <property type="molecule type" value="Genomic_DNA"/>
</dbReference>
<evidence type="ECO:0000256" key="1">
    <source>
        <dbReference type="ARBA" id="ARBA00000832"/>
    </source>
</evidence>
<evidence type="ECO:0000256" key="7">
    <source>
        <dbReference type="RuleBase" id="RU365095"/>
    </source>
</evidence>
<evidence type="ECO:0000313" key="10">
    <source>
        <dbReference type="EMBL" id="OXT01585.1"/>
    </source>
</evidence>
<dbReference type="InterPro" id="IPR037171">
    <property type="entry name" value="NagB/RpiA_transferase-like"/>
</dbReference>
<dbReference type="PANTHER" id="PTHR11054:SF0">
    <property type="entry name" value="6-PHOSPHOGLUCONOLACTONASE"/>
    <property type="match status" value="1"/>
</dbReference>
<dbReference type="RefSeq" id="WP_094075553.1">
    <property type="nucleotide sequence ID" value="NZ_NBYO01000001.1"/>
</dbReference>
<dbReference type="PANTHER" id="PTHR11054">
    <property type="entry name" value="6-PHOSPHOGLUCONOLACTONASE"/>
    <property type="match status" value="1"/>
</dbReference>
<name>A0A231V048_9HYPH</name>
<keyword evidence="11" id="KW-1185">Reference proteome</keyword>
<dbReference type="GO" id="GO:0006098">
    <property type="term" value="P:pentose-phosphate shunt"/>
    <property type="evidence" value="ECO:0007669"/>
    <property type="project" value="UniProtKB-UniPathway"/>
</dbReference>
<dbReference type="InterPro" id="IPR006148">
    <property type="entry name" value="Glc/Gal-6P_isomerase"/>
</dbReference>
<keyword evidence="7" id="KW-0378">Hydrolase</keyword>
<comment type="function">
    <text evidence="2 7">Hydrolysis of 6-phosphogluconolactone to 6-phosphogluconate.</text>
</comment>
<dbReference type="SUPFAM" id="SSF100950">
    <property type="entry name" value="NagB/RpiA/CoA transferase-like"/>
    <property type="match status" value="1"/>
</dbReference>
<evidence type="ECO:0000259" key="9">
    <source>
        <dbReference type="Pfam" id="PF01182"/>
    </source>
</evidence>
<dbReference type="GO" id="GO:0017057">
    <property type="term" value="F:6-phosphogluconolactonase activity"/>
    <property type="evidence" value="ECO:0007669"/>
    <property type="project" value="UniProtKB-UniRule"/>
</dbReference>
<comment type="similarity">
    <text evidence="4 7">Belongs to the glucosamine/galactosamine-6-phosphate isomerase family. 6-phosphogluconolactonase subfamily.</text>
</comment>
<dbReference type="InterPro" id="IPR005900">
    <property type="entry name" value="6-phosphogluconolactonase_DevB"/>
</dbReference>
<sequence>MNPSDPPAQRDPSDFLADAPGEPKWQEYSSGGRLAERLSGTVAEQLSNAIEARGVATLAVSGGRTPIPVFVALSERDIAWDKVIVTLVDERFVDTSSPRSNAALVIQRLLQRHAANAAFESLYEPVADAAMSAEVASRRLANLPQPFDVVMLGMGTDGHTASFFPKGDRLDEALDPKGEPRIVSMDAPDAGEPRLTWTLPALVNGRFIHLHIEGVEKKNVLFDALSDQESPYPIRAIFNHAKTTISIWYAPAEG</sequence>
<evidence type="ECO:0000256" key="2">
    <source>
        <dbReference type="ARBA" id="ARBA00002681"/>
    </source>
</evidence>
<dbReference type="InterPro" id="IPR039104">
    <property type="entry name" value="6PGL"/>
</dbReference>
<feature type="domain" description="Glucosamine/galactosamine-6-phosphate isomerase" evidence="9">
    <location>
        <begin position="33"/>
        <end position="243"/>
    </location>
</feature>
<comment type="pathway">
    <text evidence="3 7">Carbohydrate degradation; pentose phosphate pathway; D-ribulose 5-phosphate from D-glucose 6-phosphate (oxidative stage): step 2/3.</text>
</comment>
<dbReference type="Pfam" id="PF01182">
    <property type="entry name" value="Glucosamine_iso"/>
    <property type="match status" value="1"/>
</dbReference>
<evidence type="ECO:0000256" key="6">
    <source>
        <dbReference type="ARBA" id="ARBA00020337"/>
    </source>
</evidence>
<evidence type="ECO:0000256" key="3">
    <source>
        <dbReference type="ARBA" id="ARBA00004961"/>
    </source>
</evidence>
<dbReference type="Gene3D" id="3.40.50.1360">
    <property type="match status" value="1"/>
</dbReference>
<feature type="region of interest" description="Disordered" evidence="8">
    <location>
        <begin position="1"/>
        <end position="28"/>
    </location>
</feature>
<dbReference type="UniPathway" id="UPA00115">
    <property type="reaction ID" value="UER00409"/>
</dbReference>
<dbReference type="NCBIfam" id="TIGR01198">
    <property type="entry name" value="pgl"/>
    <property type="match status" value="1"/>
</dbReference>
<evidence type="ECO:0000256" key="8">
    <source>
        <dbReference type="SAM" id="MobiDB-lite"/>
    </source>
</evidence>
<protein>
    <recommendedName>
        <fullName evidence="6 7">6-phosphogluconolactonase</fullName>
        <shortName evidence="7">6PGL</shortName>
        <ecNumber evidence="5 7">3.1.1.31</ecNumber>
    </recommendedName>
</protein>
<dbReference type="GO" id="GO:0005975">
    <property type="term" value="P:carbohydrate metabolic process"/>
    <property type="evidence" value="ECO:0007669"/>
    <property type="project" value="UniProtKB-UniRule"/>
</dbReference>
<accession>A0A231V048</accession>
<comment type="catalytic activity">
    <reaction evidence="1 7">
        <text>6-phospho-D-glucono-1,5-lactone + H2O = 6-phospho-D-gluconate + H(+)</text>
        <dbReference type="Rhea" id="RHEA:12556"/>
        <dbReference type="ChEBI" id="CHEBI:15377"/>
        <dbReference type="ChEBI" id="CHEBI:15378"/>
        <dbReference type="ChEBI" id="CHEBI:57955"/>
        <dbReference type="ChEBI" id="CHEBI:58759"/>
        <dbReference type="EC" id="3.1.1.31"/>
    </reaction>
</comment>
<proteinExistence type="inferred from homology"/>
<dbReference type="Proteomes" id="UP000215405">
    <property type="component" value="Unassembled WGS sequence"/>
</dbReference>
<dbReference type="EC" id="3.1.1.31" evidence="5 7"/>
<dbReference type="AlphaFoldDB" id="A0A231V048"/>
<evidence type="ECO:0000313" key="11">
    <source>
        <dbReference type="Proteomes" id="UP000215405"/>
    </source>
</evidence>